<organism evidence="4 5">
    <name type="scientific">Kitasatospora atroaurantiaca</name>
    <dbReference type="NCBI Taxonomy" id="285545"/>
    <lineage>
        <taxon>Bacteria</taxon>
        <taxon>Bacillati</taxon>
        <taxon>Actinomycetota</taxon>
        <taxon>Actinomycetes</taxon>
        <taxon>Kitasatosporales</taxon>
        <taxon>Streptomycetaceae</taxon>
        <taxon>Kitasatospora</taxon>
    </lineage>
</organism>
<dbReference type="SMART" id="SM00065">
    <property type="entry name" value="GAF"/>
    <property type="match status" value="1"/>
</dbReference>
<dbReference type="InterPro" id="IPR029016">
    <property type="entry name" value="GAF-like_dom_sf"/>
</dbReference>
<evidence type="ECO:0000313" key="5">
    <source>
        <dbReference type="Proteomes" id="UP000318416"/>
    </source>
</evidence>
<keyword evidence="5" id="KW-1185">Reference proteome</keyword>
<comment type="caution">
    <text evidence="4">The sequence shown here is derived from an EMBL/GenBank/DDBJ whole genome shotgun (WGS) entry which is preliminary data.</text>
</comment>
<feature type="domain" description="GAF" evidence="2">
    <location>
        <begin position="144"/>
        <end position="326"/>
    </location>
</feature>
<evidence type="ECO:0000259" key="2">
    <source>
        <dbReference type="SMART" id="SM00065"/>
    </source>
</evidence>
<protein>
    <submittedName>
        <fullName evidence="4">PAS domain S-box-containing protein</fullName>
    </submittedName>
</protein>
<dbReference type="Gene3D" id="3.30.450.40">
    <property type="match status" value="1"/>
</dbReference>
<dbReference type="InterPro" id="IPR036457">
    <property type="entry name" value="PPM-type-like_dom_sf"/>
</dbReference>
<name>A0A561F1D5_9ACTN</name>
<dbReference type="InterPro" id="IPR052016">
    <property type="entry name" value="Bact_Sigma-Reg"/>
</dbReference>
<dbReference type="SUPFAM" id="SSF55785">
    <property type="entry name" value="PYP-like sensor domain (PAS domain)"/>
    <property type="match status" value="1"/>
</dbReference>
<dbReference type="SUPFAM" id="SSF55781">
    <property type="entry name" value="GAF domain-like"/>
    <property type="match status" value="1"/>
</dbReference>
<dbReference type="InterPro" id="IPR013656">
    <property type="entry name" value="PAS_4"/>
</dbReference>
<dbReference type="OrthoDB" id="5480569at2"/>
<dbReference type="InterPro" id="IPR001932">
    <property type="entry name" value="PPM-type_phosphatase-like_dom"/>
</dbReference>
<dbReference type="PANTHER" id="PTHR43156">
    <property type="entry name" value="STAGE II SPORULATION PROTEIN E-RELATED"/>
    <property type="match status" value="1"/>
</dbReference>
<gene>
    <name evidence="4" type="ORF">FB465_6869</name>
</gene>
<dbReference type="EMBL" id="VIVR01000001">
    <property type="protein sequence ID" value="TWE21671.1"/>
    <property type="molecule type" value="Genomic_DNA"/>
</dbReference>
<dbReference type="SUPFAM" id="SSF55874">
    <property type="entry name" value="ATPase domain of HSP90 chaperone/DNA topoisomerase II/histidine kinase"/>
    <property type="match status" value="1"/>
</dbReference>
<sequence>MHTDRNDSSAEPGDRAIVEWAFAQSPVSMAIFDTQVRYWRLNETASRFMGVGEADLRGRGYLETAPEDEAGQGFHRRLRQVAESGQPACYESFTRAPSSTREHAWNTWMWPVRDEAGTVCAVAIAAFDNSEQHAARRRLALLNEASTTIGTTLDVLHTAAELARLVVPRLADFTTVDLLESVLYGQEPTPGPVGGSVVLRRVAHESVSPGVPETVVELGGIDSYPPFSPAARALAAGRPVLSGPGEPDFERWLAQDAARAAMVREYTLRSITAVPLSARGTTLGVAVFIRRDGRDPFDREDVALAGELGARAAVSIDNARRYTREHTTALALQRSLLPQGLPGQAAVEAASRYLPAHAGAGVGGDWFDVIPLSGIRVALVVGDVVGHGLHASATMGRLRTAVRTLADVDLPPDELLAHLDDMVSHLSVESENSGAAGDTHDAYAGPVPEAAGDIGATCLYAVYDPVSRRCTVASAGHPSPVLLRPDGVAEVIRLSPGPPLGVGGLPFEATELELPEDSLIALYTDGLVVSRDRDIDAGVEELGRVLTSASPSLEVTCDSVMKALLTARPTDDAALLLARTRALTADQVATWDIPADPALVADARNLAARQLAVWGLGEAAFVTELVVSELVTNAIRYGRTPIQLRLIRDRALICEVSDASNTAPHLRRARKFDEGGRGLLLVAQLTQRWGTRQSAVGKTIWAEQPLPTG</sequence>
<accession>A0A561F1D5</accession>
<dbReference type="Gene3D" id="3.60.40.10">
    <property type="entry name" value="PPM-type phosphatase domain"/>
    <property type="match status" value="1"/>
</dbReference>
<dbReference type="FunFam" id="3.60.40.10:FF:000031">
    <property type="entry name" value="PAS sensor protein"/>
    <property type="match status" value="1"/>
</dbReference>
<dbReference type="FunFam" id="3.30.565.10:FF:000028">
    <property type="entry name" value="PAS sensor protein"/>
    <property type="match status" value="1"/>
</dbReference>
<dbReference type="GO" id="GO:0016791">
    <property type="term" value="F:phosphatase activity"/>
    <property type="evidence" value="ECO:0007669"/>
    <property type="project" value="TreeGrafter"/>
</dbReference>
<reference evidence="4 5" key="1">
    <citation type="submission" date="2019-06" db="EMBL/GenBank/DDBJ databases">
        <title>Sequencing the genomes of 1000 actinobacteria strains.</title>
        <authorList>
            <person name="Klenk H.-P."/>
        </authorList>
    </citation>
    <scope>NUCLEOTIDE SEQUENCE [LARGE SCALE GENOMIC DNA]</scope>
    <source>
        <strain evidence="4 5">DSM 41649</strain>
    </source>
</reference>
<dbReference type="InterPro" id="IPR003594">
    <property type="entry name" value="HATPase_dom"/>
</dbReference>
<dbReference type="NCBIfam" id="TIGR00229">
    <property type="entry name" value="sensory_box"/>
    <property type="match status" value="1"/>
</dbReference>
<dbReference type="Pfam" id="PF07228">
    <property type="entry name" value="SpoIIE"/>
    <property type="match status" value="1"/>
</dbReference>
<dbReference type="FunFam" id="3.30.450.40:FF:000035">
    <property type="entry name" value="PAS sensor protein"/>
    <property type="match status" value="1"/>
</dbReference>
<dbReference type="InterPro" id="IPR036890">
    <property type="entry name" value="HATPase_C_sf"/>
</dbReference>
<dbReference type="InterPro" id="IPR035965">
    <property type="entry name" value="PAS-like_dom_sf"/>
</dbReference>
<dbReference type="InterPro" id="IPR003018">
    <property type="entry name" value="GAF"/>
</dbReference>
<dbReference type="Gene3D" id="3.30.450.20">
    <property type="entry name" value="PAS domain"/>
    <property type="match status" value="1"/>
</dbReference>
<dbReference type="Gene3D" id="3.30.565.10">
    <property type="entry name" value="Histidine kinase-like ATPase, C-terminal domain"/>
    <property type="match status" value="1"/>
</dbReference>
<proteinExistence type="predicted"/>
<feature type="domain" description="PPM-type phosphatase" evidence="3">
    <location>
        <begin position="347"/>
        <end position="580"/>
    </location>
</feature>
<dbReference type="Pfam" id="PF01590">
    <property type="entry name" value="GAF"/>
    <property type="match status" value="1"/>
</dbReference>
<dbReference type="PANTHER" id="PTHR43156:SF2">
    <property type="entry name" value="STAGE II SPORULATION PROTEIN E"/>
    <property type="match status" value="1"/>
</dbReference>
<dbReference type="InterPro" id="IPR000014">
    <property type="entry name" value="PAS"/>
</dbReference>
<dbReference type="Proteomes" id="UP000318416">
    <property type="component" value="Unassembled WGS sequence"/>
</dbReference>
<keyword evidence="1" id="KW-0378">Hydrolase</keyword>
<dbReference type="SUPFAM" id="SSF81606">
    <property type="entry name" value="PP2C-like"/>
    <property type="match status" value="1"/>
</dbReference>
<dbReference type="Pfam" id="PF13581">
    <property type="entry name" value="HATPase_c_2"/>
    <property type="match status" value="1"/>
</dbReference>
<evidence type="ECO:0000313" key="4">
    <source>
        <dbReference type="EMBL" id="TWE21671.1"/>
    </source>
</evidence>
<evidence type="ECO:0000259" key="3">
    <source>
        <dbReference type="SMART" id="SM00331"/>
    </source>
</evidence>
<dbReference type="CDD" id="cd16936">
    <property type="entry name" value="HATPase_RsbW-like"/>
    <property type="match status" value="1"/>
</dbReference>
<dbReference type="SMART" id="SM00331">
    <property type="entry name" value="PP2C_SIG"/>
    <property type="match status" value="1"/>
</dbReference>
<dbReference type="RefSeq" id="WP_145796729.1">
    <property type="nucleotide sequence ID" value="NZ_BAAABR010000039.1"/>
</dbReference>
<dbReference type="AlphaFoldDB" id="A0A561F1D5"/>
<evidence type="ECO:0000256" key="1">
    <source>
        <dbReference type="ARBA" id="ARBA00022801"/>
    </source>
</evidence>
<dbReference type="Pfam" id="PF08448">
    <property type="entry name" value="PAS_4"/>
    <property type="match status" value="1"/>
</dbReference>